<feature type="region of interest" description="Disordered" evidence="1">
    <location>
        <begin position="22"/>
        <end position="63"/>
    </location>
</feature>
<organism evidence="2 3">
    <name type="scientific">Candidatus Uhrbacteria bacterium GW2011_GWD2_52_7</name>
    <dbReference type="NCBI Taxonomy" id="1618989"/>
    <lineage>
        <taxon>Bacteria</taxon>
        <taxon>Candidatus Uhriibacteriota</taxon>
    </lineage>
</organism>
<feature type="compositionally biased region" description="Low complexity" evidence="1">
    <location>
        <begin position="41"/>
        <end position="63"/>
    </location>
</feature>
<name>A0A0G1XHW4_9BACT</name>
<dbReference type="EMBL" id="LCRD01000002">
    <property type="protein sequence ID" value="KKW30833.1"/>
    <property type="molecule type" value="Genomic_DNA"/>
</dbReference>
<evidence type="ECO:0000313" key="2">
    <source>
        <dbReference type="EMBL" id="KKW30833.1"/>
    </source>
</evidence>
<accession>A0A0G1XHW4</accession>
<protein>
    <submittedName>
        <fullName evidence="2">Uncharacterized protein</fullName>
    </submittedName>
</protein>
<reference evidence="2 3" key="1">
    <citation type="journal article" date="2015" name="Nature">
        <title>rRNA introns, odd ribosomes, and small enigmatic genomes across a large radiation of phyla.</title>
        <authorList>
            <person name="Brown C.T."/>
            <person name="Hug L.A."/>
            <person name="Thomas B.C."/>
            <person name="Sharon I."/>
            <person name="Castelle C.J."/>
            <person name="Singh A."/>
            <person name="Wilkins M.J."/>
            <person name="Williams K.H."/>
            <person name="Banfield J.F."/>
        </authorList>
    </citation>
    <scope>NUCLEOTIDE SEQUENCE [LARGE SCALE GENOMIC DNA]</scope>
</reference>
<dbReference type="AlphaFoldDB" id="A0A0G1XHW4"/>
<proteinExistence type="predicted"/>
<sequence>MIMIDNSLMGFREVFGGLFGKPPEAAKQPTVTQEMAPQDMAAAEEPLEMPEAPEAATPEQPQM</sequence>
<evidence type="ECO:0000313" key="3">
    <source>
        <dbReference type="Proteomes" id="UP000034846"/>
    </source>
</evidence>
<dbReference type="Proteomes" id="UP000034846">
    <property type="component" value="Unassembled WGS sequence"/>
</dbReference>
<comment type="caution">
    <text evidence="2">The sequence shown here is derived from an EMBL/GenBank/DDBJ whole genome shotgun (WGS) entry which is preliminary data.</text>
</comment>
<evidence type="ECO:0000256" key="1">
    <source>
        <dbReference type="SAM" id="MobiDB-lite"/>
    </source>
</evidence>
<gene>
    <name evidence="2" type="ORF">UY72_C0002G0008</name>
</gene>